<protein>
    <submittedName>
        <fullName evidence="1">Uncharacterized protein</fullName>
    </submittedName>
</protein>
<name>A0A173GD87_9CAUD</name>
<dbReference type="EMBL" id="KU886223">
    <property type="protein sequence ID" value="ANH51570.1"/>
    <property type="molecule type" value="Genomic_DNA"/>
</dbReference>
<sequence>MTTSRTDLITSRIKEALNGVRVQTSELYHESTDVASFGAVKTVMFFWNVADNDLTAEMVEREILVRLQTENIYVAFHKTRRREGERLIAASIACNPNNPNYTYGNLRGFTQMWLQKSFGATKERLQQKQRDSNLFIRR</sequence>
<accession>A0A173GD87</accession>
<organism evidence="1 2">
    <name type="scientific">Erwinia phage vB_EamM_Simmy50</name>
    <dbReference type="NCBI Taxonomy" id="1815988"/>
    <lineage>
        <taxon>Viruses</taxon>
        <taxon>Duplodnaviria</taxon>
        <taxon>Heunggongvirae</taxon>
        <taxon>Uroviricota</taxon>
        <taxon>Caudoviricetes</taxon>
        <taxon>Chimalliviridae</taxon>
        <taxon>Agricanvirus</taxon>
        <taxon>Agricanvirus simmy50</taxon>
    </lineage>
</organism>
<evidence type="ECO:0000313" key="2">
    <source>
        <dbReference type="Proteomes" id="UP000222975"/>
    </source>
</evidence>
<keyword evidence="2" id="KW-1185">Reference proteome</keyword>
<evidence type="ECO:0000313" key="1">
    <source>
        <dbReference type="EMBL" id="ANH51570.1"/>
    </source>
</evidence>
<dbReference type="Proteomes" id="UP000222975">
    <property type="component" value="Segment"/>
</dbReference>
<proteinExistence type="predicted"/>
<reference evidence="2" key="1">
    <citation type="submission" date="2016-03" db="EMBL/GenBank/DDBJ databases">
        <authorList>
            <person name="Sharma R."/>
            <person name="Simister A.R."/>
            <person name="Berg J.A."/>
            <person name="Jensen G.L."/>
            <person name="Keele B.R."/>
            <person name="Ward M.E.H."/>
            <person name="Breakwell D.P."/>
            <person name="Hope S."/>
            <person name="Grose J.H."/>
        </authorList>
    </citation>
    <scope>NUCLEOTIDE SEQUENCE [LARGE SCALE GENOMIC DNA]</scope>
</reference>
<gene>
    <name evidence="1" type="ORF">SIMMY50_108</name>
</gene>